<dbReference type="EMBL" id="JAEKNS010000110">
    <property type="protein sequence ID" value="MBJ7595281.1"/>
    <property type="molecule type" value="Genomic_DNA"/>
</dbReference>
<reference evidence="1 2" key="1">
    <citation type="submission" date="2020-10" db="EMBL/GenBank/DDBJ databases">
        <title>Ca. Dormibacterota MAGs.</title>
        <authorList>
            <person name="Montgomery K."/>
        </authorList>
    </citation>
    <scope>NUCLEOTIDE SEQUENCE [LARGE SCALE GENOMIC DNA]</scope>
    <source>
        <strain evidence="1">SC8812_S17_18</strain>
    </source>
</reference>
<dbReference type="Proteomes" id="UP000606991">
    <property type="component" value="Unassembled WGS sequence"/>
</dbReference>
<sequence>MRVLATVPASSAVMDLGSAACVNVGVSQRVSLHVRARIPPLPVETSPTAPLLSDITVTPAVPSSVTAPRPGTYTLTFTAQTPGSTAITYLAATCTLSPGAC</sequence>
<accession>A0A934N448</accession>
<dbReference type="AlphaFoldDB" id="A0A934N448"/>
<protein>
    <submittedName>
        <fullName evidence="1">Uncharacterized protein</fullName>
    </submittedName>
</protein>
<gene>
    <name evidence="1" type="ORF">JF886_10560</name>
</gene>
<organism evidence="1 2">
    <name type="scientific">Candidatus Aeolococcus gillhamiae</name>
    <dbReference type="NCBI Taxonomy" id="3127015"/>
    <lineage>
        <taxon>Bacteria</taxon>
        <taxon>Bacillati</taxon>
        <taxon>Candidatus Dormiibacterota</taxon>
        <taxon>Candidatus Dormibacteria</taxon>
        <taxon>Candidatus Aeolococcales</taxon>
        <taxon>Candidatus Aeolococcaceae</taxon>
        <taxon>Candidatus Aeolococcus</taxon>
    </lineage>
</organism>
<evidence type="ECO:0000313" key="1">
    <source>
        <dbReference type="EMBL" id="MBJ7595281.1"/>
    </source>
</evidence>
<comment type="caution">
    <text evidence="1">The sequence shown here is derived from an EMBL/GenBank/DDBJ whole genome shotgun (WGS) entry which is preliminary data.</text>
</comment>
<proteinExistence type="predicted"/>
<evidence type="ECO:0000313" key="2">
    <source>
        <dbReference type="Proteomes" id="UP000606991"/>
    </source>
</evidence>
<name>A0A934N448_9BACT</name>